<dbReference type="InterPro" id="IPR006935">
    <property type="entry name" value="Helicase/UvrB_N"/>
</dbReference>
<dbReference type="InterPro" id="IPR050742">
    <property type="entry name" value="Helicase_Restrict-Modif_Enz"/>
</dbReference>
<sequence length="231" mass="25701">MPLNEADTRAKLIDPALHDRGWTENLIRREETAGAIEIIGGTPRKQAKGRVDYALRVISSLGPQPVAVAIIEAKAEQYPPAHGLEQAKSYASSRRLNVPFVYSSNGHQFVEYDSFTGFTTSAKPMSEFPTPDDLKARYEEKKGFSLDSEAAKPLVTPYAKGEAQRRYYQDAAIRAVFEKIARGEKRALLSLATGSGKTFIAVNLLKRISDARQLRRALFICDRDELRTQGL</sequence>
<dbReference type="SUPFAM" id="SSF52540">
    <property type="entry name" value="P-loop containing nucleoside triphosphate hydrolases"/>
    <property type="match status" value="1"/>
</dbReference>
<accession>A0A382ZCX8</accession>
<protein>
    <recommendedName>
        <fullName evidence="1">Helicase/UvrB N-terminal domain-containing protein</fullName>
    </recommendedName>
</protein>
<dbReference type="Gene3D" id="3.90.1570.30">
    <property type="match status" value="1"/>
</dbReference>
<organism evidence="2">
    <name type="scientific">marine metagenome</name>
    <dbReference type="NCBI Taxonomy" id="408172"/>
    <lineage>
        <taxon>unclassified sequences</taxon>
        <taxon>metagenomes</taxon>
        <taxon>ecological metagenomes</taxon>
    </lineage>
</organism>
<proteinExistence type="predicted"/>
<dbReference type="GO" id="GO:0003677">
    <property type="term" value="F:DNA binding"/>
    <property type="evidence" value="ECO:0007669"/>
    <property type="project" value="InterPro"/>
</dbReference>
<dbReference type="Pfam" id="PF04851">
    <property type="entry name" value="ResIII"/>
    <property type="match status" value="1"/>
</dbReference>
<reference evidence="2" key="1">
    <citation type="submission" date="2018-05" db="EMBL/GenBank/DDBJ databases">
        <authorList>
            <person name="Lanie J.A."/>
            <person name="Ng W.-L."/>
            <person name="Kazmierczak K.M."/>
            <person name="Andrzejewski T.M."/>
            <person name="Davidsen T.M."/>
            <person name="Wayne K.J."/>
            <person name="Tettelin H."/>
            <person name="Glass J.I."/>
            <person name="Rusch D."/>
            <person name="Podicherti R."/>
            <person name="Tsui H.-C.T."/>
            <person name="Winkler M.E."/>
        </authorList>
    </citation>
    <scope>NUCLEOTIDE SEQUENCE</scope>
</reference>
<name>A0A382ZCX8_9ZZZZ</name>
<dbReference type="PANTHER" id="PTHR47396">
    <property type="entry name" value="TYPE I RESTRICTION ENZYME ECOKI R PROTEIN"/>
    <property type="match status" value="1"/>
</dbReference>
<dbReference type="GO" id="GO:0005829">
    <property type="term" value="C:cytosol"/>
    <property type="evidence" value="ECO:0007669"/>
    <property type="project" value="TreeGrafter"/>
</dbReference>
<dbReference type="Gene3D" id="3.40.50.300">
    <property type="entry name" value="P-loop containing nucleotide triphosphate hydrolases"/>
    <property type="match status" value="1"/>
</dbReference>
<gene>
    <name evidence="2" type="ORF">METZ01_LOCUS446208</name>
</gene>
<dbReference type="InterPro" id="IPR027417">
    <property type="entry name" value="P-loop_NTPase"/>
</dbReference>
<feature type="non-terminal residue" evidence="2">
    <location>
        <position position="231"/>
    </location>
</feature>
<dbReference type="EMBL" id="UINC01182889">
    <property type="protein sequence ID" value="SVD93354.1"/>
    <property type="molecule type" value="Genomic_DNA"/>
</dbReference>
<dbReference type="AlphaFoldDB" id="A0A382ZCX8"/>
<evidence type="ECO:0000259" key="1">
    <source>
        <dbReference type="Pfam" id="PF04851"/>
    </source>
</evidence>
<dbReference type="PANTHER" id="PTHR47396:SF1">
    <property type="entry name" value="ATP-DEPENDENT HELICASE IRC3-RELATED"/>
    <property type="match status" value="1"/>
</dbReference>
<dbReference type="GO" id="GO:0005524">
    <property type="term" value="F:ATP binding"/>
    <property type="evidence" value="ECO:0007669"/>
    <property type="project" value="InterPro"/>
</dbReference>
<evidence type="ECO:0000313" key="2">
    <source>
        <dbReference type="EMBL" id="SVD93354.1"/>
    </source>
</evidence>
<feature type="domain" description="Helicase/UvrB N-terminal" evidence="1">
    <location>
        <begin position="165"/>
        <end position="229"/>
    </location>
</feature>
<dbReference type="GO" id="GO:0016787">
    <property type="term" value="F:hydrolase activity"/>
    <property type="evidence" value="ECO:0007669"/>
    <property type="project" value="InterPro"/>
</dbReference>